<sequence>MFLTFYKEAVECGFPSPARDFTEGSIDLNEELIPHPNSTFVVRARGDSMIGSGIYPNDLVIVDRSLKFRNGSVIIAVVDGELSIKILKIQDKQISLSSANKNYSDVLVSEEMDFTIWGVCTYVVHTLSPVNK</sequence>
<dbReference type="Pfam" id="PF00717">
    <property type="entry name" value="Peptidase_S24"/>
    <property type="match status" value="1"/>
</dbReference>
<reference evidence="8" key="1">
    <citation type="submission" date="2018-05" db="EMBL/GenBank/DDBJ databases">
        <authorList>
            <person name="Lanie J.A."/>
            <person name="Ng W.-L."/>
            <person name="Kazmierczak K.M."/>
            <person name="Andrzejewski T.M."/>
            <person name="Davidsen T.M."/>
            <person name="Wayne K.J."/>
            <person name="Tettelin H."/>
            <person name="Glass J.I."/>
            <person name="Rusch D."/>
            <person name="Podicherti R."/>
            <person name="Tsui H.-C.T."/>
            <person name="Winkler M.E."/>
        </authorList>
    </citation>
    <scope>NUCLEOTIDE SEQUENCE</scope>
</reference>
<dbReference type="CDD" id="cd06529">
    <property type="entry name" value="S24_LexA-like"/>
    <property type="match status" value="1"/>
</dbReference>
<keyword evidence="4" id="KW-0068">Autocatalytic cleavage</keyword>
<dbReference type="Gene3D" id="2.10.109.10">
    <property type="entry name" value="Umud Fragment, subunit A"/>
    <property type="match status" value="1"/>
</dbReference>
<accession>A0A382AN71</accession>
<comment type="similarity">
    <text evidence="1">Belongs to the peptidase S24 family.</text>
</comment>
<dbReference type="InterPro" id="IPR015927">
    <property type="entry name" value="Peptidase_S24_S26A/B/C"/>
</dbReference>
<keyword evidence="2" id="KW-0227">DNA damage</keyword>
<dbReference type="InterPro" id="IPR039418">
    <property type="entry name" value="LexA-like"/>
</dbReference>
<dbReference type="InterPro" id="IPR006197">
    <property type="entry name" value="Peptidase_S24_LexA"/>
</dbReference>
<keyword evidence="5" id="KW-0234">DNA repair</keyword>
<dbReference type="GO" id="GO:0006355">
    <property type="term" value="P:regulation of DNA-templated transcription"/>
    <property type="evidence" value="ECO:0007669"/>
    <property type="project" value="InterPro"/>
</dbReference>
<dbReference type="GO" id="GO:0003677">
    <property type="term" value="F:DNA binding"/>
    <property type="evidence" value="ECO:0007669"/>
    <property type="project" value="InterPro"/>
</dbReference>
<keyword evidence="3" id="KW-0378">Hydrolase</keyword>
<dbReference type="GO" id="GO:0016787">
    <property type="term" value="F:hydrolase activity"/>
    <property type="evidence" value="ECO:0007669"/>
    <property type="project" value="UniProtKB-KW"/>
</dbReference>
<dbReference type="InterPro" id="IPR036286">
    <property type="entry name" value="LexA/Signal_pep-like_sf"/>
</dbReference>
<feature type="domain" description="Peptidase S24/S26A/S26B/S26C" evidence="7">
    <location>
        <begin position="6"/>
        <end position="119"/>
    </location>
</feature>
<evidence type="ECO:0000256" key="2">
    <source>
        <dbReference type="ARBA" id="ARBA00022763"/>
    </source>
</evidence>
<dbReference type="AlphaFoldDB" id="A0A382AN71"/>
<dbReference type="EMBL" id="UINC01026124">
    <property type="protein sequence ID" value="SVB03000.1"/>
    <property type="molecule type" value="Genomic_DNA"/>
</dbReference>
<dbReference type="GO" id="GO:0009432">
    <property type="term" value="P:SOS response"/>
    <property type="evidence" value="ECO:0007669"/>
    <property type="project" value="UniProtKB-KW"/>
</dbReference>
<dbReference type="InterPro" id="IPR050077">
    <property type="entry name" value="LexA_repressor"/>
</dbReference>
<evidence type="ECO:0000256" key="3">
    <source>
        <dbReference type="ARBA" id="ARBA00022801"/>
    </source>
</evidence>
<evidence type="ECO:0000259" key="7">
    <source>
        <dbReference type="Pfam" id="PF00717"/>
    </source>
</evidence>
<dbReference type="NCBIfam" id="NF007621">
    <property type="entry name" value="PRK10276.1"/>
    <property type="match status" value="1"/>
</dbReference>
<evidence type="ECO:0000256" key="1">
    <source>
        <dbReference type="ARBA" id="ARBA00007484"/>
    </source>
</evidence>
<evidence type="ECO:0000313" key="8">
    <source>
        <dbReference type="EMBL" id="SVB03000.1"/>
    </source>
</evidence>
<dbReference type="SUPFAM" id="SSF51306">
    <property type="entry name" value="LexA/Signal peptidase"/>
    <property type="match status" value="1"/>
</dbReference>
<protein>
    <recommendedName>
        <fullName evidence="7">Peptidase S24/S26A/S26B/S26C domain-containing protein</fullName>
    </recommendedName>
</protein>
<dbReference type="GO" id="GO:0006281">
    <property type="term" value="P:DNA repair"/>
    <property type="evidence" value="ECO:0007669"/>
    <property type="project" value="UniProtKB-KW"/>
</dbReference>
<evidence type="ECO:0000256" key="5">
    <source>
        <dbReference type="ARBA" id="ARBA00023204"/>
    </source>
</evidence>
<dbReference type="PANTHER" id="PTHR33516:SF2">
    <property type="entry name" value="LEXA REPRESSOR-RELATED"/>
    <property type="match status" value="1"/>
</dbReference>
<dbReference type="PANTHER" id="PTHR33516">
    <property type="entry name" value="LEXA REPRESSOR"/>
    <property type="match status" value="1"/>
</dbReference>
<name>A0A382AN71_9ZZZZ</name>
<evidence type="ECO:0000256" key="4">
    <source>
        <dbReference type="ARBA" id="ARBA00022813"/>
    </source>
</evidence>
<gene>
    <name evidence="8" type="ORF">METZ01_LOCUS155854</name>
</gene>
<keyword evidence="6" id="KW-0742">SOS response</keyword>
<organism evidence="8">
    <name type="scientific">marine metagenome</name>
    <dbReference type="NCBI Taxonomy" id="408172"/>
    <lineage>
        <taxon>unclassified sequences</taxon>
        <taxon>metagenomes</taxon>
        <taxon>ecological metagenomes</taxon>
    </lineage>
</organism>
<evidence type="ECO:0000256" key="6">
    <source>
        <dbReference type="ARBA" id="ARBA00023236"/>
    </source>
</evidence>
<proteinExistence type="inferred from homology"/>
<dbReference type="PRINTS" id="PR00726">
    <property type="entry name" value="LEXASERPTASE"/>
</dbReference>